<evidence type="ECO:0000256" key="2">
    <source>
        <dbReference type="ARBA" id="ARBA00022553"/>
    </source>
</evidence>
<dbReference type="InterPro" id="IPR052107">
    <property type="entry name" value="HEAT6"/>
</dbReference>
<dbReference type="Proteomes" id="UP000000715">
    <property type="component" value="Unplaced"/>
</dbReference>
<evidence type="ECO:0000313" key="7">
    <source>
        <dbReference type="RefSeq" id="XP_044925958.1"/>
    </source>
</evidence>
<dbReference type="PANTHER" id="PTHR13366">
    <property type="entry name" value="MALARIA ANTIGEN-RELATED"/>
    <property type="match status" value="1"/>
</dbReference>
<evidence type="ECO:0000259" key="5">
    <source>
        <dbReference type="Pfam" id="PF13251"/>
    </source>
</evidence>
<gene>
    <name evidence="7" type="primary">HEATR6</name>
</gene>
<accession>A0A8U0RJE5</accession>
<evidence type="ECO:0000256" key="3">
    <source>
        <dbReference type="ARBA" id="ARBA00022737"/>
    </source>
</evidence>
<dbReference type="InterPro" id="IPR016024">
    <property type="entry name" value="ARM-type_fold"/>
</dbReference>
<dbReference type="CTD" id="63897"/>
<dbReference type="Gene3D" id="1.25.10.10">
    <property type="entry name" value="Leucine-rich Repeat Variant"/>
    <property type="match status" value="3"/>
</dbReference>
<keyword evidence="6" id="KW-1185">Reference proteome</keyword>
<dbReference type="RefSeq" id="XP_044925958.1">
    <property type="nucleotide sequence ID" value="XM_045070023.1"/>
</dbReference>
<dbReference type="InterPro" id="IPR011989">
    <property type="entry name" value="ARM-like"/>
</dbReference>
<dbReference type="Pfam" id="PF13251">
    <property type="entry name" value="DUF4042"/>
    <property type="match status" value="1"/>
</dbReference>
<dbReference type="InterPro" id="IPR025283">
    <property type="entry name" value="DUF4042"/>
</dbReference>
<dbReference type="FunFam" id="1.25.10.10:FF:000171">
    <property type="entry name" value="HEAT repeat-containing protein 6"/>
    <property type="match status" value="1"/>
</dbReference>
<dbReference type="OrthoDB" id="66533at2759"/>
<proteinExistence type="predicted"/>
<feature type="region of interest" description="Disordered" evidence="4">
    <location>
        <begin position="1"/>
        <end position="24"/>
    </location>
</feature>
<dbReference type="GeneID" id="101677729"/>
<name>A0A8U0RJE5_MUSPF</name>
<feature type="domain" description="DUF4042" evidence="5">
    <location>
        <begin position="414"/>
        <end position="595"/>
    </location>
</feature>
<dbReference type="AlphaFoldDB" id="A0A8U0RJE5"/>
<evidence type="ECO:0000256" key="1">
    <source>
        <dbReference type="ARBA" id="ARBA00015263"/>
    </source>
</evidence>
<feature type="region of interest" description="Disordered" evidence="4">
    <location>
        <begin position="291"/>
        <end position="378"/>
    </location>
</feature>
<reference evidence="7" key="1">
    <citation type="submission" date="2025-08" db="UniProtKB">
        <authorList>
            <consortium name="RefSeq"/>
        </authorList>
    </citation>
    <scope>IDENTIFICATION</scope>
    <source>
        <tissue evidence="7">Brain</tissue>
    </source>
</reference>
<feature type="compositionally biased region" description="Basic residues" evidence="4">
    <location>
        <begin position="309"/>
        <end position="321"/>
    </location>
</feature>
<keyword evidence="2" id="KW-0597">Phosphoprotein</keyword>
<feature type="compositionally biased region" description="Polar residues" evidence="4">
    <location>
        <begin position="299"/>
        <end position="308"/>
    </location>
</feature>
<evidence type="ECO:0000313" key="6">
    <source>
        <dbReference type="Proteomes" id="UP000000715"/>
    </source>
</evidence>
<keyword evidence="3" id="KW-0677">Repeat</keyword>
<evidence type="ECO:0000256" key="4">
    <source>
        <dbReference type="SAM" id="MobiDB-lite"/>
    </source>
</evidence>
<feature type="compositionally biased region" description="Polar residues" evidence="4">
    <location>
        <begin position="353"/>
        <end position="362"/>
    </location>
</feature>
<protein>
    <recommendedName>
        <fullName evidence="1">HEAT repeat-containing protein 6</fullName>
    </recommendedName>
</protein>
<dbReference type="PANTHER" id="PTHR13366:SF0">
    <property type="entry name" value="HEAT REPEAT-CONTAINING PROTEIN 6"/>
    <property type="match status" value="1"/>
</dbReference>
<organism evidence="6 7">
    <name type="scientific">Mustela putorius furo</name>
    <name type="common">European domestic ferret</name>
    <name type="synonym">Mustela furo</name>
    <dbReference type="NCBI Taxonomy" id="9669"/>
    <lineage>
        <taxon>Eukaryota</taxon>
        <taxon>Metazoa</taxon>
        <taxon>Chordata</taxon>
        <taxon>Craniata</taxon>
        <taxon>Vertebrata</taxon>
        <taxon>Euteleostomi</taxon>
        <taxon>Mammalia</taxon>
        <taxon>Eutheria</taxon>
        <taxon>Laurasiatheria</taxon>
        <taxon>Carnivora</taxon>
        <taxon>Caniformia</taxon>
        <taxon>Musteloidea</taxon>
        <taxon>Mustelidae</taxon>
        <taxon>Mustelinae</taxon>
        <taxon>Mustela</taxon>
    </lineage>
</organism>
<sequence>MAAVQVAGSPGREVPREPPPERSSGFRCLSARLCALRPDDSSSARTEIHLLFDQLISENYSEGGGVAPEDVCTLLVQACRLVPLNQNHLVSKVSQLIHHLLNRLQVIVDEQNLAFLLGYAISALRQCSSWTHVEILQALAALVYCNGSKCQKYLPDLLGKSGILMTLSDSAQPDPEVRRAAVHCMANLCLSVPGQPYLEEPYPNICFQAFLTTLQSPKSSDMDDITFCMLLQNALKGIQSLLNGGKMKLTQTEELGALLAVLKKSMFHGLPGLNIELPTVLYPTLLPQYDGRPPVKPQQPESSTSRPTLNKKKKSKVKSKKIQQEEEEEEESSGEREVAPVAASGREHLREGNTPSSSTLGGQSLPVEGDGAVGKDLFSPPIRSASWKRVSSSESDYSDAEGGMQSKMRSYQAKVRQGALACFLSTIKSIEKKVLYGYWSAFVPDTPELGSPQSVSLMTLTLKDPSPKTRACALQVLSAILEGSKQFLSVAEDTSDHRRAFTPFSVMIASSIRELHRCLLLALVAESSSQTLTQIIKCLANLVSNSPYNRLKLSLLTKVWNQIKPYIRHKDVNVRVSSFTLLGAIVSTHAPLPEVQLLLQQPCSSGLSSSNSVTPHLSTPDWCKKAPSGPFLEEASISSPKGSSEPCWLIRLCISTVVLPKEDSCSGSDAGSAGGSTYEPSPMRLEALQVLAHLARGYFSMAQVYLMELGEVICKCMGEADPSIQLHGAKLLEELGTGLIQQYKPDSTVPSDQRVPVTLVVMFWTMMLNGPLPRALQNSEHPTLQASACDALSSILPEAFSSLPSDRQILCLTMLLGLNDSKNRLVKAATSRALGVYVLFPCLRQDVIFVADTANAILMSLQDKSLNVRAKAAWSLGNLTDTLIVNMETPDPSFQEEFSGLLLLKMLRSAIEASRDKDKVKSNAVRALGNLLHFLQPSHIEKPRFAEIIEESIQALISTVLIEAAMKVRWNACYAMGNVFKNPALPLAFAGFSASGFFLGTAPWTSQAYNALTLVVTSCKNFKVRIRSATALSIPSKREHYGSVDQYAQIWNALVTALQKSEDTTDFLEFKYCASLRTQICQALIHLLSLASASDLPCIRETLELNGDMVQSFILQFLKSGAEGEDPGAPHSSHERGQLVRRALEHVSSIQALTGDTARRAIMGFLEDILAIYFDSSGSQVAIPELTSR</sequence>
<dbReference type="SUPFAM" id="SSF48371">
    <property type="entry name" value="ARM repeat"/>
    <property type="match status" value="2"/>
</dbReference>